<gene>
    <name evidence="8" type="ORF">M3N64_00725</name>
</gene>
<evidence type="ECO:0000313" key="8">
    <source>
        <dbReference type="EMBL" id="MCL1630477.1"/>
    </source>
</evidence>
<name>A0ABT0M6I5_9BACL</name>
<comment type="caution">
    <text evidence="8">The sequence shown here is derived from an EMBL/GenBank/DDBJ whole genome shotgun (WGS) entry which is preliminary data.</text>
</comment>
<dbReference type="Gene3D" id="2.60.120.260">
    <property type="entry name" value="Galactose-binding domain-like"/>
    <property type="match status" value="2"/>
</dbReference>
<evidence type="ECO:0000313" key="9">
    <source>
        <dbReference type="Proteomes" id="UP001203004"/>
    </source>
</evidence>
<evidence type="ECO:0000256" key="5">
    <source>
        <dbReference type="ARBA" id="ARBA00023136"/>
    </source>
</evidence>
<proteinExistence type="predicted"/>
<evidence type="ECO:0000256" key="2">
    <source>
        <dbReference type="ARBA" id="ARBA00022475"/>
    </source>
</evidence>
<reference evidence="8 9" key="1">
    <citation type="submission" date="2022-05" db="EMBL/GenBank/DDBJ databases">
        <title>Sporolactobacillus sp nov CPB3-1, isolated from tree bark (Mangifera indica L.).</title>
        <authorList>
            <person name="Phuengjayaem S."/>
            <person name="Tanasupawat S."/>
        </authorList>
    </citation>
    <scope>NUCLEOTIDE SEQUENCE [LARGE SCALE GENOMIC DNA]</scope>
    <source>
        <strain evidence="8 9">CPB3-1</strain>
    </source>
</reference>
<feature type="signal peptide" evidence="7">
    <location>
        <begin position="1"/>
        <end position="27"/>
    </location>
</feature>
<dbReference type="EMBL" id="JAMAST010000001">
    <property type="protein sequence ID" value="MCL1630477.1"/>
    <property type="molecule type" value="Genomic_DNA"/>
</dbReference>
<keyword evidence="3 6" id="KW-0812">Transmembrane</keyword>
<evidence type="ECO:0000256" key="6">
    <source>
        <dbReference type="SAM" id="Phobius"/>
    </source>
</evidence>
<accession>A0ABT0M6I5</accession>
<dbReference type="RefSeq" id="WP_249095292.1">
    <property type="nucleotide sequence ID" value="NZ_JAMAST010000001.1"/>
</dbReference>
<evidence type="ECO:0000256" key="7">
    <source>
        <dbReference type="SAM" id="SignalP"/>
    </source>
</evidence>
<feature type="chain" id="PRO_5045641371" evidence="7">
    <location>
        <begin position="28"/>
        <end position="707"/>
    </location>
</feature>
<organism evidence="8 9">
    <name type="scientific">Sporolactobacillus mangiferae</name>
    <dbReference type="NCBI Taxonomy" id="2940498"/>
    <lineage>
        <taxon>Bacteria</taxon>
        <taxon>Bacillati</taxon>
        <taxon>Bacillota</taxon>
        <taxon>Bacilli</taxon>
        <taxon>Bacillales</taxon>
        <taxon>Sporolactobacillaceae</taxon>
        <taxon>Sporolactobacillus</taxon>
    </lineage>
</organism>
<dbReference type="Pfam" id="PF03170">
    <property type="entry name" value="BcsB"/>
    <property type="match status" value="1"/>
</dbReference>
<dbReference type="PANTHER" id="PTHR39083">
    <property type="entry name" value="CYCLIC DI-GMP-BINDING PROTEIN"/>
    <property type="match status" value="1"/>
</dbReference>
<dbReference type="InterPro" id="IPR018513">
    <property type="entry name" value="Cell_synthase_bac"/>
</dbReference>
<keyword evidence="2" id="KW-1003">Cell membrane</keyword>
<dbReference type="PANTHER" id="PTHR39083:SF1">
    <property type="entry name" value="CYCLIC DI-GMP-BINDING PROTEIN"/>
    <property type="match status" value="1"/>
</dbReference>
<comment type="subcellular location">
    <subcellularLocation>
        <location evidence="1">Cell membrane</location>
        <topology evidence="1">Single-pass membrane protein</topology>
    </subcellularLocation>
</comment>
<sequence>MKYRAVIVAVILMVALLANNTAKIVKAQSNKEISSTYAFQLNTNNQDSTFQDLYDDKDYSFETMPYWKTNKVTVQLDYSLSQLTDPDSSSVTLSINGKPFFSFHPKTSKNPNAIEHIAVVIPQRFINNGSNTLRINSEINTRNSDRICRTNDTNDWLTVYKTSQIRVDYNNKHFSSHVSDFFERFSGVDVMTKHDNSIAVSDQATHSEFKAAAYSLIGVNQFSSTDPSSASTGVSINHWNSRSLKGKHWILLISEYNHLPSEIKKQIPSKNLKSEAIIKVVSFGNKQVAVVTSMNADALIRTARLIADQSLLKQMNSSSAYISKQMNMLPADQNFKTRQKIVTSSDQVIGPFHHEKNYYFTVPVNQVLAAGSRIHLQLRYAKNLDFNRSLVTVSINNTPVGSKKLTKDHADSDSLDLTVPKDIRVSGNFTINVSYDLEMDGLKCARIGSKTPWALITPQSFIQIYTKEEKNKLFQSYPFPFLSDGQLNHVAVVLPSEKNDSVYESLSNALSLIAKNAQTNNGSIDFYNDDVDKQKIRNKNIITIGTYLNNGLIREINKNLYYKYDRKGQKFLSNEKMLIDQNYGQTIGTLQLVDAPFSKQNEILVITAPHHADMKMASKLIGSEINLSKISGDGVFVDRDNRIQSNRYKKIINEDKNSANLFSRMKHNSGFVWILSITSLMLLTLATAIILLIFKYRKRNESDHEKK</sequence>
<keyword evidence="4 6" id="KW-1133">Transmembrane helix</keyword>
<dbReference type="Proteomes" id="UP001203004">
    <property type="component" value="Unassembled WGS sequence"/>
</dbReference>
<evidence type="ECO:0000256" key="3">
    <source>
        <dbReference type="ARBA" id="ARBA00022692"/>
    </source>
</evidence>
<feature type="transmembrane region" description="Helical" evidence="6">
    <location>
        <begin position="670"/>
        <end position="694"/>
    </location>
</feature>
<evidence type="ECO:0000256" key="4">
    <source>
        <dbReference type="ARBA" id="ARBA00022989"/>
    </source>
</evidence>
<keyword evidence="9" id="KW-1185">Reference proteome</keyword>
<protein>
    <submittedName>
        <fullName evidence="8">Cellulose biosynthesis cyclic di-GMP-binding regulatory protein BcsB</fullName>
    </submittedName>
</protein>
<keyword evidence="7" id="KW-0732">Signal</keyword>
<evidence type="ECO:0000256" key="1">
    <source>
        <dbReference type="ARBA" id="ARBA00004162"/>
    </source>
</evidence>
<keyword evidence="5 6" id="KW-0472">Membrane</keyword>